<comment type="similarity">
    <text evidence="2">Belongs to the SusD family.</text>
</comment>
<dbReference type="EMBL" id="PVTE01000007">
    <property type="protein sequence ID" value="PRY39935.1"/>
    <property type="molecule type" value="Genomic_DNA"/>
</dbReference>
<dbReference type="InterPro" id="IPR033985">
    <property type="entry name" value="SusD-like_N"/>
</dbReference>
<evidence type="ECO:0000256" key="5">
    <source>
        <dbReference type="ARBA" id="ARBA00023237"/>
    </source>
</evidence>
<comment type="caution">
    <text evidence="8">The sequence shown here is derived from an EMBL/GenBank/DDBJ whole genome shotgun (WGS) entry which is preliminary data.</text>
</comment>
<keyword evidence="3" id="KW-0732">Signal</keyword>
<dbReference type="PROSITE" id="PS51257">
    <property type="entry name" value="PROKAR_LIPOPROTEIN"/>
    <property type="match status" value="1"/>
</dbReference>
<gene>
    <name evidence="8" type="ORF">CLV58_10728</name>
</gene>
<evidence type="ECO:0000256" key="1">
    <source>
        <dbReference type="ARBA" id="ARBA00004442"/>
    </source>
</evidence>
<evidence type="ECO:0000256" key="2">
    <source>
        <dbReference type="ARBA" id="ARBA00006275"/>
    </source>
</evidence>
<feature type="domain" description="RagB/SusD" evidence="6">
    <location>
        <begin position="306"/>
        <end position="560"/>
    </location>
</feature>
<evidence type="ECO:0000313" key="9">
    <source>
        <dbReference type="Proteomes" id="UP000238375"/>
    </source>
</evidence>
<keyword evidence="9" id="KW-1185">Reference proteome</keyword>
<dbReference type="Gene3D" id="1.25.40.390">
    <property type="match status" value="1"/>
</dbReference>
<dbReference type="RefSeq" id="WP_106137577.1">
    <property type="nucleotide sequence ID" value="NZ_PVTE01000007.1"/>
</dbReference>
<accession>A0A2T0T2M7</accession>
<evidence type="ECO:0000313" key="8">
    <source>
        <dbReference type="EMBL" id="PRY39935.1"/>
    </source>
</evidence>
<keyword evidence="4" id="KW-0472">Membrane</keyword>
<dbReference type="Pfam" id="PF07980">
    <property type="entry name" value="SusD_RagB"/>
    <property type="match status" value="1"/>
</dbReference>
<dbReference type="SUPFAM" id="SSF48452">
    <property type="entry name" value="TPR-like"/>
    <property type="match status" value="1"/>
</dbReference>
<dbReference type="OrthoDB" id="5694214at2"/>
<evidence type="ECO:0000256" key="3">
    <source>
        <dbReference type="ARBA" id="ARBA00022729"/>
    </source>
</evidence>
<evidence type="ECO:0000256" key="4">
    <source>
        <dbReference type="ARBA" id="ARBA00023136"/>
    </source>
</evidence>
<keyword evidence="5" id="KW-0998">Cell outer membrane</keyword>
<dbReference type="InterPro" id="IPR011990">
    <property type="entry name" value="TPR-like_helical_dom_sf"/>
</dbReference>
<dbReference type="GO" id="GO:0009279">
    <property type="term" value="C:cell outer membrane"/>
    <property type="evidence" value="ECO:0007669"/>
    <property type="project" value="UniProtKB-SubCell"/>
</dbReference>
<evidence type="ECO:0000259" key="6">
    <source>
        <dbReference type="Pfam" id="PF07980"/>
    </source>
</evidence>
<dbReference type="AlphaFoldDB" id="A0A2T0T2M7"/>
<comment type="subcellular location">
    <subcellularLocation>
        <location evidence="1">Cell outer membrane</location>
    </subcellularLocation>
</comment>
<dbReference type="Pfam" id="PF14322">
    <property type="entry name" value="SusD-like_3"/>
    <property type="match status" value="1"/>
</dbReference>
<protein>
    <submittedName>
        <fullName evidence="8">Putative outer membrane starch-binding protein</fullName>
    </submittedName>
</protein>
<dbReference type="InterPro" id="IPR012944">
    <property type="entry name" value="SusD_RagB_dom"/>
</dbReference>
<reference evidence="8 9" key="1">
    <citation type="submission" date="2018-03" db="EMBL/GenBank/DDBJ databases">
        <title>Genomic Encyclopedia of Archaeal and Bacterial Type Strains, Phase II (KMG-II): from individual species to whole genera.</title>
        <authorList>
            <person name="Goeker M."/>
        </authorList>
    </citation>
    <scope>NUCLEOTIDE SEQUENCE [LARGE SCALE GENOMIC DNA]</scope>
    <source>
        <strain evidence="8 9">DSM 28354</strain>
    </source>
</reference>
<organism evidence="8 9">
    <name type="scientific">Spirosoma oryzae</name>
    <dbReference type="NCBI Taxonomy" id="1469603"/>
    <lineage>
        <taxon>Bacteria</taxon>
        <taxon>Pseudomonadati</taxon>
        <taxon>Bacteroidota</taxon>
        <taxon>Cytophagia</taxon>
        <taxon>Cytophagales</taxon>
        <taxon>Cytophagaceae</taxon>
        <taxon>Spirosoma</taxon>
    </lineage>
</organism>
<evidence type="ECO:0000259" key="7">
    <source>
        <dbReference type="Pfam" id="PF14322"/>
    </source>
</evidence>
<name>A0A2T0T2M7_9BACT</name>
<proteinExistence type="inferred from homology"/>
<sequence>MKAFTNHILTATLALTLGLTSCNDNFLNVTPTDRVSDAAILTDANLFEDYIINRYMGARLTDKEAEGTLPGFGRGFEYALWSSVTDESIYNNDDNTWLIQRGQIAPENTGIAGTFWGRSYRSIREINYALNNIGKVTMSDARRQVLTGELKFLRAYRYHDLIRNYGRVVLVGDNVSELGDDLTSQALFTRADIKSGIDYAVAQLDQAAALLPQSNDGNWQLGRATKGAALALKARLLLYGASPLYNGASTWTAAAAAAKAVMDLNKYSLYTGGYGKIFTSNDNNEIIFGRLYARGARHVCLEIANGPNSYNAWGGNVPLQNMVDDYEMIDGTKISDSNTSYDAKNPYKNRDPRFYATILYNDATYRSSTIQTFTPGGKDSKDGPSNWNTSKSGYYLRKFMDDTLPIDNPWDIAGTQTWIYIRYAEVLLNYAEAQNEAVGPDASVYAAVNAIRQRTGVGMPALPTGLTQAQMRSRIQQERRIELAFEEHRFYDVRRWKIAPTTENVPAYGVEIGKNSSGAYTYSRKEALTGRSFTDKQYWLPIPRAEIQASNNKLEQNPGY</sequence>
<feature type="domain" description="SusD-like N-terminal" evidence="7">
    <location>
        <begin position="83"/>
        <end position="238"/>
    </location>
</feature>
<dbReference type="Proteomes" id="UP000238375">
    <property type="component" value="Unassembled WGS sequence"/>
</dbReference>